<dbReference type="KEGG" id="ole:K0B96_09945"/>
<keyword evidence="3" id="KW-1185">Reference proteome</keyword>
<dbReference type="AlphaFoldDB" id="A0A8F9XF35"/>
<dbReference type="GO" id="GO:0004722">
    <property type="term" value="F:protein serine/threonine phosphatase activity"/>
    <property type="evidence" value="ECO:0007669"/>
    <property type="project" value="InterPro"/>
</dbReference>
<dbReference type="Gene3D" id="3.60.40.10">
    <property type="entry name" value="PPM-type phosphatase domain"/>
    <property type="match status" value="1"/>
</dbReference>
<accession>A0A8F9XF35</accession>
<evidence type="ECO:0000259" key="1">
    <source>
        <dbReference type="PROSITE" id="PS51746"/>
    </source>
</evidence>
<dbReference type="CDD" id="cd00143">
    <property type="entry name" value="PP2Cc"/>
    <property type="match status" value="1"/>
</dbReference>
<evidence type="ECO:0000313" key="3">
    <source>
        <dbReference type="Proteomes" id="UP000825051"/>
    </source>
</evidence>
<dbReference type="PANTHER" id="PTHR47992">
    <property type="entry name" value="PROTEIN PHOSPHATASE"/>
    <property type="match status" value="1"/>
</dbReference>
<dbReference type="RefSeq" id="WP_220160752.1">
    <property type="nucleotide sequence ID" value="NZ_CP080507.1"/>
</dbReference>
<dbReference type="InterPro" id="IPR036457">
    <property type="entry name" value="PPM-type-like_dom_sf"/>
</dbReference>
<dbReference type="Proteomes" id="UP000825051">
    <property type="component" value="Chromosome"/>
</dbReference>
<dbReference type="SUPFAM" id="SSF81606">
    <property type="entry name" value="PP2C-like"/>
    <property type="match status" value="1"/>
</dbReference>
<dbReference type="EMBL" id="CP080507">
    <property type="protein sequence ID" value="QYM77647.1"/>
    <property type="molecule type" value="Genomic_DNA"/>
</dbReference>
<sequence>MLRLRSASLTDIGKVRRRNEDRFLCDDTLRLYGVADGIGGLPGGAEAAQTTVDAVRAYVRDHPSAALADAVQAANHAVLSRAAEISPHVGIGSTLSVAHFSASQLSLAHVGDSRSYVWHAGRLERLTRDHSVANEAIDRGEEHTLRWMSEANRNALTRCIGQPPPLIVDNSVRPLQAGERFLFASDGVSRVVGEDHLARFLATDAPPADVLHELIDLVLRRGAPDNATAVLVAVDEA</sequence>
<protein>
    <submittedName>
        <fullName evidence="2">Protein phosphatase 2C domain-containing protein</fullName>
    </submittedName>
</protein>
<dbReference type="InterPro" id="IPR001932">
    <property type="entry name" value="PPM-type_phosphatase-like_dom"/>
</dbReference>
<gene>
    <name evidence="2" type="ORF">K0B96_09945</name>
</gene>
<dbReference type="Pfam" id="PF13672">
    <property type="entry name" value="PP2C_2"/>
    <property type="match status" value="1"/>
</dbReference>
<reference evidence="2" key="1">
    <citation type="submission" date="2021-08" db="EMBL/GenBank/DDBJ databases">
        <title>Genome of a novel bacterium of the phylum Verrucomicrobia, Oleiharenicola sp. KSB-15.</title>
        <authorList>
            <person name="Chung J.-H."/>
            <person name="Ahn J.-H."/>
            <person name="Yoon Y."/>
            <person name="Kim D.-Y."/>
            <person name="An S.-H."/>
            <person name="Park I."/>
            <person name="Yeon J."/>
        </authorList>
    </citation>
    <scope>NUCLEOTIDE SEQUENCE</scope>
    <source>
        <strain evidence="2">KSB-15</strain>
    </source>
</reference>
<evidence type="ECO:0000313" key="2">
    <source>
        <dbReference type="EMBL" id="QYM77647.1"/>
    </source>
</evidence>
<dbReference type="InterPro" id="IPR015655">
    <property type="entry name" value="PP2C"/>
</dbReference>
<dbReference type="SMART" id="SM00331">
    <property type="entry name" value="PP2C_SIG"/>
    <property type="match status" value="1"/>
</dbReference>
<proteinExistence type="predicted"/>
<dbReference type="SMART" id="SM00332">
    <property type="entry name" value="PP2Cc"/>
    <property type="match status" value="1"/>
</dbReference>
<feature type="domain" description="PPM-type phosphatase" evidence="1">
    <location>
        <begin position="5"/>
        <end position="234"/>
    </location>
</feature>
<dbReference type="PROSITE" id="PS51746">
    <property type="entry name" value="PPM_2"/>
    <property type="match status" value="1"/>
</dbReference>
<organism evidence="2 3">
    <name type="scientific">Horticoccus luteus</name>
    <dbReference type="NCBI Taxonomy" id="2862869"/>
    <lineage>
        <taxon>Bacteria</taxon>
        <taxon>Pseudomonadati</taxon>
        <taxon>Verrucomicrobiota</taxon>
        <taxon>Opitutia</taxon>
        <taxon>Opitutales</taxon>
        <taxon>Opitutaceae</taxon>
        <taxon>Horticoccus</taxon>
    </lineage>
</organism>
<name>A0A8F9XF35_9BACT</name>